<keyword evidence="7 8" id="KW-0326">Glycosidase</keyword>
<gene>
    <name evidence="11" type="ORF">C8A01DRAFT_43099</name>
</gene>
<dbReference type="AlphaFoldDB" id="A0AAN6PTB1"/>
<dbReference type="InterPro" id="IPR005198">
    <property type="entry name" value="Glyco_hydro_76"/>
</dbReference>
<evidence type="ECO:0000256" key="4">
    <source>
        <dbReference type="ARBA" id="ARBA00022729"/>
    </source>
</evidence>
<sequence length="475" mass="49846">MHKTAFPLLLASAGSTLAALQVDFGSTSSTKAAAKDVAFDLMSYYKGNQSGGILGLLDAPPPKGLYYWWTNAIVWSTMLDYWHYTGDDTYNAVTAEALAAQSGPGLENPFLPANWSAKAGNDDHGFWGIAAMQAAEVGLPSPPQGVASWIDLATAVFDKMAARYSAEKHCHGGLRWQLAPLSEAYYIKNTESTAVFLNLGARLFRYTNNETYAEWAERSWNWLSGVGLIDDEFNVYDSTNVADGCTDILGLQWSYGAGVLLQGAAYMQNHTTNSTTQQRWQARLTSLTTQTITHFFPNSTLVERACERPSKTACSWDMVFFKGIALRALASAAQLAPSFGAANHNVTRVLRTTAEAAAKTCDGGERGRACAFRWAGVVEGEEASEWAVGPPVEVNALAAVMGVLVGEARGLATVNETAGGQGGGEGSGSGSGSGSEGGSGDGNSEGAGNGDDGSAGASTRVGMGLVLAGLLAALL</sequence>
<protein>
    <recommendedName>
        <fullName evidence="3 8">Mannan endo-1,6-alpha-mannosidase</fullName>
        <ecNumber evidence="3 8">3.2.1.101</ecNumber>
    </recommendedName>
</protein>
<dbReference type="InterPro" id="IPR014480">
    <property type="entry name" value="Mannan-1_6-alpha_mannosidase"/>
</dbReference>
<feature type="chain" id="PRO_5042891247" description="Mannan endo-1,6-alpha-mannosidase" evidence="10">
    <location>
        <begin position="19"/>
        <end position="475"/>
    </location>
</feature>
<dbReference type="Gene3D" id="1.50.10.20">
    <property type="match status" value="1"/>
</dbReference>
<evidence type="ECO:0000256" key="1">
    <source>
        <dbReference type="ARBA" id="ARBA00001452"/>
    </source>
</evidence>
<name>A0AAN6PTB1_9PEZI</name>
<dbReference type="EC" id="3.2.1.101" evidence="3 8"/>
<proteinExistence type="inferred from homology"/>
<dbReference type="PANTHER" id="PTHR12145:SF36">
    <property type="entry name" value="MANNAN ENDO-1,6-ALPHA-MANNOSIDASE DCW1"/>
    <property type="match status" value="1"/>
</dbReference>
<dbReference type="GO" id="GO:0016052">
    <property type="term" value="P:carbohydrate catabolic process"/>
    <property type="evidence" value="ECO:0007669"/>
    <property type="project" value="InterPro"/>
</dbReference>
<dbReference type="GO" id="GO:0008496">
    <property type="term" value="F:mannan endo-1,6-alpha-mannosidase activity"/>
    <property type="evidence" value="ECO:0007669"/>
    <property type="project" value="UniProtKB-UniRule"/>
</dbReference>
<evidence type="ECO:0000256" key="7">
    <source>
        <dbReference type="ARBA" id="ARBA00023295"/>
    </source>
</evidence>
<accession>A0AAN6PTB1</accession>
<feature type="region of interest" description="Disordered" evidence="9">
    <location>
        <begin position="415"/>
        <end position="455"/>
    </location>
</feature>
<keyword evidence="4 10" id="KW-0732">Signal</keyword>
<evidence type="ECO:0000313" key="11">
    <source>
        <dbReference type="EMBL" id="KAK4044185.1"/>
    </source>
</evidence>
<evidence type="ECO:0000256" key="10">
    <source>
        <dbReference type="SAM" id="SignalP"/>
    </source>
</evidence>
<dbReference type="EMBL" id="MU854321">
    <property type="protein sequence ID" value="KAK4044185.1"/>
    <property type="molecule type" value="Genomic_DNA"/>
</dbReference>
<dbReference type="PIRSF" id="PIRSF016302">
    <property type="entry name" value="Man_a_manosd"/>
    <property type="match status" value="1"/>
</dbReference>
<evidence type="ECO:0000256" key="6">
    <source>
        <dbReference type="ARBA" id="ARBA00023180"/>
    </source>
</evidence>
<feature type="signal peptide" evidence="10">
    <location>
        <begin position="1"/>
        <end position="18"/>
    </location>
</feature>
<keyword evidence="5 8" id="KW-0378">Hydrolase</keyword>
<evidence type="ECO:0000256" key="3">
    <source>
        <dbReference type="ARBA" id="ARBA00012350"/>
    </source>
</evidence>
<dbReference type="Pfam" id="PF03663">
    <property type="entry name" value="Glyco_hydro_76"/>
    <property type="match status" value="1"/>
</dbReference>
<keyword evidence="6" id="KW-0325">Glycoprotein</keyword>
<reference evidence="12" key="1">
    <citation type="journal article" date="2023" name="Mol. Phylogenet. Evol.">
        <title>Genome-scale phylogeny and comparative genomics of the fungal order Sordariales.</title>
        <authorList>
            <person name="Hensen N."/>
            <person name="Bonometti L."/>
            <person name="Westerberg I."/>
            <person name="Brannstrom I.O."/>
            <person name="Guillou S."/>
            <person name="Cros-Aarteil S."/>
            <person name="Calhoun S."/>
            <person name="Haridas S."/>
            <person name="Kuo A."/>
            <person name="Mondo S."/>
            <person name="Pangilinan J."/>
            <person name="Riley R."/>
            <person name="LaButti K."/>
            <person name="Andreopoulos B."/>
            <person name="Lipzen A."/>
            <person name="Chen C."/>
            <person name="Yan M."/>
            <person name="Daum C."/>
            <person name="Ng V."/>
            <person name="Clum A."/>
            <person name="Steindorff A."/>
            <person name="Ohm R.A."/>
            <person name="Martin F."/>
            <person name="Silar P."/>
            <person name="Natvig D.O."/>
            <person name="Lalanne C."/>
            <person name="Gautier V."/>
            <person name="Ament-Velasquez S.L."/>
            <person name="Kruys A."/>
            <person name="Hutchinson M.I."/>
            <person name="Powell A.J."/>
            <person name="Barry K."/>
            <person name="Miller A.N."/>
            <person name="Grigoriev I.V."/>
            <person name="Debuchy R."/>
            <person name="Gladieux P."/>
            <person name="Hiltunen Thoren M."/>
            <person name="Johannesson H."/>
        </authorList>
    </citation>
    <scope>NUCLEOTIDE SEQUENCE [LARGE SCALE GENOMIC DNA]</scope>
    <source>
        <strain evidence="12">CBS 284.82</strain>
    </source>
</reference>
<evidence type="ECO:0000256" key="5">
    <source>
        <dbReference type="ARBA" id="ARBA00022801"/>
    </source>
</evidence>
<dbReference type="PANTHER" id="PTHR12145">
    <property type="entry name" value="MANNAN ENDO-1,6-ALPHA-MANNOSIDASE DCW1"/>
    <property type="match status" value="1"/>
</dbReference>
<feature type="compositionally biased region" description="Gly residues" evidence="9">
    <location>
        <begin position="419"/>
        <end position="453"/>
    </location>
</feature>
<evidence type="ECO:0000256" key="9">
    <source>
        <dbReference type="SAM" id="MobiDB-lite"/>
    </source>
</evidence>
<dbReference type="SUPFAM" id="SSF48208">
    <property type="entry name" value="Six-hairpin glycosidases"/>
    <property type="match status" value="1"/>
</dbReference>
<organism evidence="11 12">
    <name type="scientific">Parachaetomium inaequale</name>
    <dbReference type="NCBI Taxonomy" id="2588326"/>
    <lineage>
        <taxon>Eukaryota</taxon>
        <taxon>Fungi</taxon>
        <taxon>Dikarya</taxon>
        <taxon>Ascomycota</taxon>
        <taxon>Pezizomycotina</taxon>
        <taxon>Sordariomycetes</taxon>
        <taxon>Sordariomycetidae</taxon>
        <taxon>Sordariales</taxon>
        <taxon>Chaetomiaceae</taxon>
        <taxon>Parachaetomium</taxon>
    </lineage>
</organism>
<comment type="similarity">
    <text evidence="2 8">Belongs to the glycosyl hydrolase 76 family.</text>
</comment>
<dbReference type="Proteomes" id="UP001303115">
    <property type="component" value="Unassembled WGS sequence"/>
</dbReference>
<evidence type="ECO:0000256" key="2">
    <source>
        <dbReference type="ARBA" id="ARBA00009699"/>
    </source>
</evidence>
<evidence type="ECO:0000256" key="8">
    <source>
        <dbReference type="PIRNR" id="PIRNR016302"/>
    </source>
</evidence>
<keyword evidence="12" id="KW-1185">Reference proteome</keyword>
<comment type="caution">
    <text evidence="11">The sequence shown here is derived from an EMBL/GenBank/DDBJ whole genome shotgun (WGS) entry which is preliminary data.</text>
</comment>
<dbReference type="InterPro" id="IPR008928">
    <property type="entry name" value="6-hairpin_glycosidase_sf"/>
</dbReference>
<evidence type="ECO:0000313" key="12">
    <source>
        <dbReference type="Proteomes" id="UP001303115"/>
    </source>
</evidence>
<dbReference type="GO" id="GO:0009272">
    <property type="term" value="P:fungal-type cell wall biogenesis"/>
    <property type="evidence" value="ECO:0007669"/>
    <property type="project" value="TreeGrafter"/>
</dbReference>
<comment type="catalytic activity">
    <reaction evidence="1 8">
        <text>Random hydrolysis of (1-&gt;6)-alpha-D-mannosidic linkages in unbranched (1-&gt;6)-mannans.</text>
        <dbReference type="EC" id="3.2.1.101"/>
    </reaction>
</comment>